<dbReference type="SUPFAM" id="SSF46785">
    <property type="entry name" value="Winged helix' DNA-binding domain"/>
    <property type="match status" value="1"/>
</dbReference>
<name>Q093K5_STIAD</name>
<dbReference type="PANTHER" id="PTHR33164">
    <property type="entry name" value="TRANSCRIPTIONAL REGULATOR, MARR FAMILY"/>
    <property type="match status" value="1"/>
</dbReference>
<dbReference type="InterPro" id="IPR000835">
    <property type="entry name" value="HTH_MarR-typ"/>
</dbReference>
<dbReference type="GO" id="GO:0006950">
    <property type="term" value="P:response to stress"/>
    <property type="evidence" value="ECO:0007669"/>
    <property type="project" value="TreeGrafter"/>
</dbReference>
<evidence type="ECO:0000313" key="2">
    <source>
        <dbReference type="EMBL" id="EAU66915.1"/>
    </source>
</evidence>
<dbReference type="PATRIC" id="fig|378806.16.peg.6113"/>
<dbReference type="InterPro" id="IPR036388">
    <property type="entry name" value="WH-like_DNA-bd_sf"/>
</dbReference>
<dbReference type="AlphaFoldDB" id="Q093K5"/>
<sequence length="207" mass="22322">MTRIFTGGLQTFAGPARPRGHCPRRRRLHCLLAQASYGALLAQSSAWDMSPVTGMKPLNADEEAFWRALGRVVHVLPRLLEEDLSKATGLSMTEYAVLLTLAEAPGQRLRMAELAAAIALSASRITRVVDDLSSRALVRKERHAADARGAVAVLTHEGLSRQQSAAPQHLASARRRVLDLVPPEHLIALGRVLQQVADRAVGAAPAP</sequence>
<organism evidence="2 3">
    <name type="scientific">Stigmatella aurantiaca (strain DW4/3-1)</name>
    <dbReference type="NCBI Taxonomy" id="378806"/>
    <lineage>
        <taxon>Bacteria</taxon>
        <taxon>Pseudomonadati</taxon>
        <taxon>Myxococcota</taxon>
        <taxon>Myxococcia</taxon>
        <taxon>Myxococcales</taxon>
        <taxon>Cystobacterineae</taxon>
        <taxon>Archangiaceae</taxon>
        <taxon>Stigmatella</taxon>
    </lineage>
</organism>
<dbReference type="EMBL" id="AAMD01000044">
    <property type="protein sequence ID" value="EAU66915.1"/>
    <property type="molecule type" value="Genomic_DNA"/>
</dbReference>
<dbReference type="InterPro" id="IPR036390">
    <property type="entry name" value="WH_DNA-bd_sf"/>
</dbReference>
<dbReference type="PROSITE" id="PS50995">
    <property type="entry name" value="HTH_MARR_2"/>
    <property type="match status" value="1"/>
</dbReference>
<accession>Q093K5</accession>
<dbReference type="Pfam" id="PF12802">
    <property type="entry name" value="MarR_2"/>
    <property type="match status" value="1"/>
</dbReference>
<dbReference type="Gene3D" id="1.10.10.10">
    <property type="entry name" value="Winged helix-like DNA-binding domain superfamily/Winged helix DNA-binding domain"/>
    <property type="match status" value="1"/>
</dbReference>
<dbReference type="Proteomes" id="UP000032702">
    <property type="component" value="Unassembled WGS sequence"/>
</dbReference>
<protein>
    <submittedName>
        <fullName evidence="2">Transcriptional regulator, MarR family</fullName>
    </submittedName>
</protein>
<dbReference type="SMART" id="SM00347">
    <property type="entry name" value="HTH_MARR"/>
    <property type="match status" value="1"/>
</dbReference>
<comment type="caution">
    <text evidence="2">The sequence shown here is derived from an EMBL/GenBank/DDBJ whole genome shotgun (WGS) entry which is preliminary data.</text>
</comment>
<reference evidence="2 3" key="1">
    <citation type="submission" date="2006-04" db="EMBL/GenBank/DDBJ databases">
        <authorList>
            <person name="Nierman W.C."/>
        </authorList>
    </citation>
    <scope>NUCLEOTIDE SEQUENCE [LARGE SCALE GENOMIC DNA]</scope>
    <source>
        <strain evidence="2 3">DW4/3-1</strain>
    </source>
</reference>
<evidence type="ECO:0000259" key="1">
    <source>
        <dbReference type="PROSITE" id="PS50995"/>
    </source>
</evidence>
<dbReference type="PANTHER" id="PTHR33164:SF99">
    <property type="entry name" value="MARR FAMILY REGULATORY PROTEIN"/>
    <property type="match status" value="1"/>
</dbReference>
<dbReference type="InterPro" id="IPR039422">
    <property type="entry name" value="MarR/SlyA-like"/>
</dbReference>
<proteinExistence type="predicted"/>
<evidence type="ECO:0000313" key="3">
    <source>
        <dbReference type="Proteomes" id="UP000032702"/>
    </source>
</evidence>
<feature type="domain" description="HTH marR-type" evidence="1">
    <location>
        <begin position="62"/>
        <end position="198"/>
    </location>
</feature>
<gene>
    <name evidence="2" type="ORF">STIAU_0096</name>
</gene>
<dbReference type="GO" id="GO:0003700">
    <property type="term" value="F:DNA-binding transcription factor activity"/>
    <property type="evidence" value="ECO:0007669"/>
    <property type="project" value="InterPro"/>
</dbReference>